<comment type="caution">
    <text evidence="6">The sequence shown here is derived from an EMBL/GenBank/DDBJ whole genome shotgun (WGS) entry which is preliminary data.</text>
</comment>
<evidence type="ECO:0000313" key="7">
    <source>
        <dbReference type="Proteomes" id="UP000821866"/>
    </source>
</evidence>
<evidence type="ECO:0000313" key="6">
    <source>
        <dbReference type="EMBL" id="KAH8018780.1"/>
    </source>
</evidence>
<feature type="domain" description="FLYWCH-type" evidence="5">
    <location>
        <begin position="21"/>
        <end position="79"/>
    </location>
</feature>
<feature type="domain" description="Creatinase N-terminal" evidence="4">
    <location>
        <begin position="187"/>
        <end position="325"/>
    </location>
</feature>
<dbReference type="PANTHER" id="PTHR43763">
    <property type="entry name" value="XAA-PRO AMINOPEPTIDASE 1"/>
    <property type="match status" value="1"/>
</dbReference>
<dbReference type="InterPro" id="IPR000587">
    <property type="entry name" value="Creatinase_N"/>
</dbReference>
<evidence type="ECO:0000259" key="4">
    <source>
        <dbReference type="Pfam" id="PF01321"/>
    </source>
</evidence>
<accession>A0A9J6D9F5</accession>
<dbReference type="Gene3D" id="3.40.350.10">
    <property type="entry name" value="Creatinase/prolidase N-terminal domain"/>
    <property type="match status" value="2"/>
</dbReference>
<evidence type="ECO:0000259" key="5">
    <source>
        <dbReference type="Pfam" id="PF04500"/>
    </source>
</evidence>
<dbReference type="SUPFAM" id="SSF53092">
    <property type="entry name" value="Creatinase/prolidase N-terminal domain"/>
    <property type="match status" value="1"/>
</dbReference>
<keyword evidence="2" id="KW-0863">Zinc-finger</keyword>
<protein>
    <recommendedName>
        <fullName evidence="8">Xaa-pro aminopeptidase</fullName>
    </recommendedName>
</protein>
<name>A0A9J6D9F5_RHIMP</name>
<keyword evidence="3" id="KW-0862">Zinc</keyword>
<dbReference type="Gene3D" id="2.20.25.240">
    <property type="match status" value="1"/>
</dbReference>
<evidence type="ECO:0008006" key="8">
    <source>
        <dbReference type="Google" id="ProtNLM"/>
    </source>
</evidence>
<reference evidence="6" key="2">
    <citation type="submission" date="2021-09" db="EMBL/GenBank/DDBJ databases">
        <authorList>
            <person name="Jia N."/>
            <person name="Wang J."/>
            <person name="Shi W."/>
            <person name="Du L."/>
            <person name="Sun Y."/>
            <person name="Zhan W."/>
            <person name="Jiang J."/>
            <person name="Wang Q."/>
            <person name="Zhang B."/>
            <person name="Ji P."/>
            <person name="Sakyi L.B."/>
            <person name="Cui X."/>
            <person name="Yuan T."/>
            <person name="Jiang B."/>
            <person name="Yang W."/>
            <person name="Lam T.T.-Y."/>
            <person name="Chang Q."/>
            <person name="Ding S."/>
            <person name="Wang X."/>
            <person name="Zhu J."/>
            <person name="Ruan X."/>
            <person name="Zhao L."/>
            <person name="Wei J."/>
            <person name="Que T."/>
            <person name="Du C."/>
            <person name="Cheng J."/>
            <person name="Dai P."/>
            <person name="Han X."/>
            <person name="Huang E."/>
            <person name="Gao Y."/>
            <person name="Liu J."/>
            <person name="Shao H."/>
            <person name="Ye R."/>
            <person name="Li L."/>
            <person name="Wei W."/>
            <person name="Wang X."/>
            <person name="Wang C."/>
            <person name="Huo Q."/>
            <person name="Li W."/>
            <person name="Guo W."/>
            <person name="Chen H."/>
            <person name="Chen S."/>
            <person name="Zhou L."/>
            <person name="Zhou L."/>
            <person name="Ni X."/>
            <person name="Tian J."/>
            <person name="Zhou Y."/>
            <person name="Sheng Y."/>
            <person name="Liu T."/>
            <person name="Pan Y."/>
            <person name="Xia L."/>
            <person name="Li J."/>
            <person name="Zhao F."/>
            <person name="Cao W."/>
        </authorList>
    </citation>
    <scope>NUCLEOTIDE SEQUENCE</scope>
    <source>
        <strain evidence="6">Rmic-2018</strain>
        <tissue evidence="6">Larvae</tissue>
    </source>
</reference>
<dbReference type="InterPro" id="IPR050422">
    <property type="entry name" value="X-Pro_aminopeptidase_P"/>
</dbReference>
<dbReference type="FunFam" id="3.40.350.10:FF:000001">
    <property type="entry name" value="Putative xaa-Pro aminopeptidase 1"/>
    <property type="match status" value="1"/>
</dbReference>
<dbReference type="AlphaFoldDB" id="A0A9J6D9F5"/>
<dbReference type="Pfam" id="PF16189">
    <property type="entry name" value="Creatinase_N_2"/>
    <property type="match status" value="1"/>
</dbReference>
<dbReference type="EMBL" id="JABSTU010000010">
    <property type="protein sequence ID" value="KAH8018780.1"/>
    <property type="molecule type" value="Genomic_DNA"/>
</dbReference>
<evidence type="ECO:0000256" key="3">
    <source>
        <dbReference type="ARBA" id="ARBA00022833"/>
    </source>
</evidence>
<dbReference type="Pfam" id="PF04500">
    <property type="entry name" value="FLYWCH"/>
    <property type="match status" value="1"/>
</dbReference>
<gene>
    <name evidence="6" type="ORF">HPB51_012170</name>
</gene>
<dbReference type="Proteomes" id="UP000821866">
    <property type="component" value="Chromosome 8"/>
</dbReference>
<evidence type="ECO:0000256" key="2">
    <source>
        <dbReference type="ARBA" id="ARBA00022771"/>
    </source>
</evidence>
<reference evidence="6" key="1">
    <citation type="journal article" date="2020" name="Cell">
        <title>Large-Scale Comparative Analyses of Tick Genomes Elucidate Their Genetic Diversity and Vector Capacities.</title>
        <authorList>
            <consortium name="Tick Genome and Microbiome Consortium (TIGMIC)"/>
            <person name="Jia N."/>
            <person name="Wang J."/>
            <person name="Shi W."/>
            <person name="Du L."/>
            <person name="Sun Y."/>
            <person name="Zhan W."/>
            <person name="Jiang J.F."/>
            <person name="Wang Q."/>
            <person name="Zhang B."/>
            <person name="Ji P."/>
            <person name="Bell-Sakyi L."/>
            <person name="Cui X.M."/>
            <person name="Yuan T.T."/>
            <person name="Jiang B.G."/>
            <person name="Yang W.F."/>
            <person name="Lam T.T."/>
            <person name="Chang Q.C."/>
            <person name="Ding S.J."/>
            <person name="Wang X.J."/>
            <person name="Zhu J.G."/>
            <person name="Ruan X.D."/>
            <person name="Zhao L."/>
            <person name="Wei J.T."/>
            <person name="Ye R.Z."/>
            <person name="Que T.C."/>
            <person name="Du C.H."/>
            <person name="Zhou Y.H."/>
            <person name="Cheng J.X."/>
            <person name="Dai P.F."/>
            <person name="Guo W.B."/>
            <person name="Han X.H."/>
            <person name="Huang E.J."/>
            <person name="Li L.F."/>
            <person name="Wei W."/>
            <person name="Gao Y.C."/>
            <person name="Liu J.Z."/>
            <person name="Shao H.Z."/>
            <person name="Wang X."/>
            <person name="Wang C.C."/>
            <person name="Yang T.C."/>
            <person name="Huo Q.B."/>
            <person name="Li W."/>
            <person name="Chen H.Y."/>
            <person name="Chen S.E."/>
            <person name="Zhou L.G."/>
            <person name="Ni X.B."/>
            <person name="Tian J.H."/>
            <person name="Sheng Y."/>
            <person name="Liu T."/>
            <person name="Pan Y.S."/>
            <person name="Xia L.Y."/>
            <person name="Li J."/>
            <person name="Zhao F."/>
            <person name="Cao W.C."/>
        </authorList>
    </citation>
    <scope>NUCLEOTIDE SEQUENCE</scope>
    <source>
        <strain evidence="6">Rmic-2018</strain>
    </source>
</reference>
<dbReference type="Pfam" id="PF01321">
    <property type="entry name" value="Creatinase_N"/>
    <property type="match status" value="1"/>
</dbReference>
<dbReference type="VEuPathDB" id="VectorBase:LOC119175826"/>
<evidence type="ECO:0000256" key="1">
    <source>
        <dbReference type="ARBA" id="ARBA00022723"/>
    </source>
</evidence>
<keyword evidence="1" id="KW-0479">Metal-binding</keyword>
<dbReference type="InterPro" id="IPR007588">
    <property type="entry name" value="Znf_FLYWCH"/>
</dbReference>
<proteinExistence type="predicted"/>
<dbReference type="GO" id="GO:0008270">
    <property type="term" value="F:zinc ion binding"/>
    <property type="evidence" value="ECO:0007669"/>
    <property type="project" value="UniProtKB-KW"/>
</dbReference>
<keyword evidence="7" id="KW-1185">Reference proteome</keyword>
<dbReference type="InterPro" id="IPR029149">
    <property type="entry name" value="Creatin/AminoP/Spt16_N"/>
</dbReference>
<dbReference type="PANTHER" id="PTHR43763:SF20">
    <property type="entry name" value="XAA-PRO AMINOPEPTIDASE APEPP"/>
    <property type="match status" value="1"/>
</dbReference>
<organism evidence="6 7">
    <name type="scientific">Rhipicephalus microplus</name>
    <name type="common">Cattle tick</name>
    <name type="synonym">Boophilus microplus</name>
    <dbReference type="NCBI Taxonomy" id="6941"/>
    <lineage>
        <taxon>Eukaryota</taxon>
        <taxon>Metazoa</taxon>
        <taxon>Ecdysozoa</taxon>
        <taxon>Arthropoda</taxon>
        <taxon>Chelicerata</taxon>
        <taxon>Arachnida</taxon>
        <taxon>Acari</taxon>
        <taxon>Parasitiformes</taxon>
        <taxon>Ixodida</taxon>
        <taxon>Ixodoidea</taxon>
        <taxon>Ixodidae</taxon>
        <taxon>Rhipicephalinae</taxon>
        <taxon>Rhipicephalus</taxon>
        <taxon>Boophilus</taxon>
    </lineage>
</organism>
<sequence>MCRISVIAEGRRCACSMECQYVATQRGGIALLYEGHRYNKVRDGKEGTVYWRCARDRQCPGRAVTVYSRIKKANNKHNHPPDAWRNKVDQVVSDLKLRAQDDATTLPTLFTETLKYLASSHQVAALAMPTFPSFKGTVCKPRHQLVPSLLQLRDFRPEDNWLYANTADEPSTSEPLDMALRNTGTLLKRLRALMKNTTIVCETIQAYIVPSGDAHQSEYIAPCDKRRAFLTGFSGSAGTAIVTEDHAALWTDGRYFLQAEQQLDSNWILMKDGIPGTPSQGEWLCKVLSTGSRVGVDPFLMPYDAWKLLSNQLDASGHSLVPVSQNLVDMIWEERPSPPSRPLDSLSIIYTGKFWQEKISDIRQDMSQKSAAALVITALDEIAWLFNLRGSDIDYNPVFFAYAVVTMDSA</sequence>